<dbReference type="RefSeq" id="WP_206573441.1">
    <property type="nucleotide sequence ID" value="NZ_JAFKCV010000004.1"/>
</dbReference>
<sequence>MLKQHLKLLVAVSLLLAAFASLAHQQKAAVTKVLFNPRTQHIEVMHRFYLHDAEHAVKEIFGGGADIIASKDTQKQFAQYVAERFALLRDGQPLTLDAVGFETEGKFFWVYQETPIPVALEKLSVRHNALRDIWPEQENLVNIEGRDDLKSLNFNGNTELLEVSFAEQGHHHH</sequence>
<evidence type="ECO:0008006" key="4">
    <source>
        <dbReference type="Google" id="ProtNLM"/>
    </source>
</evidence>
<evidence type="ECO:0000256" key="1">
    <source>
        <dbReference type="SAM" id="SignalP"/>
    </source>
</evidence>
<dbReference type="EMBL" id="JAFKCV010000004">
    <property type="protein sequence ID" value="MBN7825330.1"/>
    <property type="molecule type" value="Genomic_DNA"/>
</dbReference>
<protein>
    <recommendedName>
        <fullName evidence="4">Orphan protein</fullName>
    </recommendedName>
</protein>
<keyword evidence="1" id="KW-0732">Signal</keyword>
<feature type="chain" id="PRO_5036814509" description="Orphan protein" evidence="1">
    <location>
        <begin position="24"/>
        <end position="173"/>
    </location>
</feature>
<dbReference type="Proteomes" id="UP000664654">
    <property type="component" value="Unassembled WGS sequence"/>
</dbReference>
<feature type="signal peptide" evidence="1">
    <location>
        <begin position="1"/>
        <end position="23"/>
    </location>
</feature>
<name>A0A939INY3_9ALTE</name>
<comment type="caution">
    <text evidence="2">The sequence shown here is derived from an EMBL/GenBank/DDBJ whole genome shotgun (WGS) entry which is preliminary data.</text>
</comment>
<proteinExistence type="predicted"/>
<dbReference type="InterPro" id="IPR046525">
    <property type="entry name" value="DUF6702"/>
</dbReference>
<evidence type="ECO:0000313" key="2">
    <source>
        <dbReference type="EMBL" id="MBN7825330.1"/>
    </source>
</evidence>
<evidence type="ECO:0000313" key="3">
    <source>
        <dbReference type="Proteomes" id="UP000664654"/>
    </source>
</evidence>
<keyword evidence="3" id="KW-1185">Reference proteome</keyword>
<reference evidence="2" key="1">
    <citation type="submission" date="2021-03" db="EMBL/GenBank/DDBJ databases">
        <title>novel species isolated from a fishpond in China.</title>
        <authorList>
            <person name="Lu H."/>
            <person name="Cai Z."/>
        </authorList>
    </citation>
    <scope>NUCLEOTIDE SEQUENCE</scope>
    <source>
        <strain evidence="2">JCM 30855</strain>
    </source>
</reference>
<organism evidence="2 3">
    <name type="scientific">Bowmanella dokdonensis</name>
    <dbReference type="NCBI Taxonomy" id="751969"/>
    <lineage>
        <taxon>Bacteria</taxon>
        <taxon>Pseudomonadati</taxon>
        <taxon>Pseudomonadota</taxon>
        <taxon>Gammaproteobacteria</taxon>
        <taxon>Alteromonadales</taxon>
        <taxon>Alteromonadaceae</taxon>
        <taxon>Bowmanella</taxon>
    </lineage>
</organism>
<accession>A0A939INY3</accession>
<dbReference type="AlphaFoldDB" id="A0A939INY3"/>
<dbReference type="Pfam" id="PF20420">
    <property type="entry name" value="DUF6702"/>
    <property type="match status" value="1"/>
</dbReference>
<gene>
    <name evidence="2" type="ORF">J0A66_08865</name>
</gene>